<dbReference type="EMBL" id="QSCO01000003">
    <property type="protein sequence ID" value="RGY09299.1"/>
    <property type="molecule type" value="Genomic_DNA"/>
</dbReference>
<gene>
    <name evidence="2" type="ORF">DXA53_03195</name>
</gene>
<dbReference type="AlphaFoldDB" id="A0A413IFQ6"/>
<sequence length="91" mass="10464">MNLTQQELETIEKLAGLFYTPKQIAIILEIDPEMFEAHIRSETGNTYRAYYKGYYEADIELRKSITQSALSGSSPAQTMLRDIQKQSRISE</sequence>
<evidence type="ECO:0000313" key="2">
    <source>
        <dbReference type="EMBL" id="RGY09299.1"/>
    </source>
</evidence>
<dbReference type="RefSeq" id="WP_118102984.1">
    <property type="nucleotide sequence ID" value="NZ_JADMYR010000004.1"/>
</dbReference>
<evidence type="ECO:0000313" key="3">
    <source>
        <dbReference type="Proteomes" id="UP000284434"/>
    </source>
</evidence>
<organism evidence="2 3">
    <name type="scientific">Odoribacter splanchnicus</name>
    <dbReference type="NCBI Taxonomy" id="28118"/>
    <lineage>
        <taxon>Bacteria</taxon>
        <taxon>Pseudomonadati</taxon>
        <taxon>Bacteroidota</taxon>
        <taxon>Bacteroidia</taxon>
        <taxon>Bacteroidales</taxon>
        <taxon>Odoribacteraceae</taxon>
        <taxon>Odoribacter</taxon>
    </lineage>
</organism>
<comment type="caution">
    <text evidence="2">The sequence shown here is derived from an EMBL/GenBank/DDBJ whole genome shotgun (WGS) entry which is preliminary data.</text>
</comment>
<dbReference type="Proteomes" id="UP000284434">
    <property type="component" value="Unassembled WGS sequence"/>
</dbReference>
<reference evidence="2 3" key="1">
    <citation type="submission" date="2018-08" db="EMBL/GenBank/DDBJ databases">
        <title>A genome reference for cultivated species of the human gut microbiota.</title>
        <authorList>
            <person name="Zou Y."/>
            <person name="Xue W."/>
            <person name="Luo G."/>
        </authorList>
    </citation>
    <scope>NUCLEOTIDE SEQUENCE [LARGE SCALE GENOMIC DNA]</scope>
    <source>
        <strain evidence="2 3">OF03-11</strain>
    </source>
</reference>
<accession>A0A413IFQ6</accession>
<feature type="region of interest" description="Disordered" evidence="1">
    <location>
        <begin position="69"/>
        <end position="91"/>
    </location>
</feature>
<proteinExistence type="predicted"/>
<name>A0A413IFQ6_9BACT</name>
<evidence type="ECO:0000256" key="1">
    <source>
        <dbReference type="SAM" id="MobiDB-lite"/>
    </source>
</evidence>
<protein>
    <submittedName>
        <fullName evidence="2">Uncharacterized protein</fullName>
    </submittedName>
</protein>
<feature type="compositionally biased region" description="Basic and acidic residues" evidence="1">
    <location>
        <begin position="82"/>
        <end position="91"/>
    </location>
</feature>